<protein>
    <submittedName>
        <fullName evidence="2">Uncharacterized protein</fullName>
    </submittedName>
</protein>
<dbReference type="AlphaFoldDB" id="A0A653ENZ3"/>
<evidence type="ECO:0000313" key="2">
    <source>
        <dbReference type="EMBL" id="VTO99012.1"/>
    </source>
</evidence>
<name>A0A653ENZ3_9MYCO</name>
<dbReference type="EMBL" id="LR589089">
    <property type="protein sequence ID" value="VTO99012.1"/>
    <property type="molecule type" value="Genomic_DNA"/>
</dbReference>
<accession>A0A653ENZ3</accession>
<feature type="compositionally biased region" description="Polar residues" evidence="1">
    <location>
        <begin position="1"/>
        <end position="13"/>
    </location>
</feature>
<gene>
    <name evidence="2" type="ORF">BIN_B_02801</name>
</gene>
<evidence type="ECO:0000256" key="1">
    <source>
        <dbReference type="SAM" id="MobiDB-lite"/>
    </source>
</evidence>
<proteinExistence type="predicted"/>
<organism evidence="2">
    <name type="scientific">Mycobacterium riyadhense</name>
    <dbReference type="NCBI Taxonomy" id="486698"/>
    <lineage>
        <taxon>Bacteria</taxon>
        <taxon>Bacillati</taxon>
        <taxon>Actinomycetota</taxon>
        <taxon>Actinomycetes</taxon>
        <taxon>Mycobacteriales</taxon>
        <taxon>Mycobacteriaceae</taxon>
        <taxon>Mycobacterium</taxon>
    </lineage>
</organism>
<sequence length="315" mass="34986">MPSERSATLSEPTNDPVPAPAAYLIGHDPTGATDVRVEHICDLTAEDYGRYKAADRTLYDVLVANIFTYVQGSVKVFQTIWQSANAALAANEIRPNTDPHGMAVWNTQLRASVLSLCMSIVHHQEQTYQTVCDRHGANGQAHQDAKAVFGNLYDNHRGYRYLYGLRNVMVHDNMDAVSIEASAARATTGQPIAVYDLYIDRSLMTESTKLNRNLRNEFATLEEDPSVLELLAEVAQPLVDANRSLRDIVHPDLTEACKTIIEFDDLFEQRPGTRALVHEQSPELVAGFRFSYTSIAADVIGFSRAYKPGRPSDDN</sequence>
<feature type="region of interest" description="Disordered" evidence="1">
    <location>
        <begin position="1"/>
        <end position="20"/>
    </location>
</feature>
<reference evidence="2" key="1">
    <citation type="submission" date="2019-05" db="EMBL/GenBank/DDBJ databases">
        <authorList>
            <person name="Naeem R."/>
            <person name="Antony C."/>
            <person name="Guan Q."/>
        </authorList>
    </citation>
    <scope>NUCLEOTIDE SEQUENCE</scope>
    <source>
        <strain evidence="2">2</strain>
    </source>
</reference>